<dbReference type="GO" id="GO:0030246">
    <property type="term" value="F:carbohydrate binding"/>
    <property type="evidence" value="ECO:0007669"/>
    <property type="project" value="UniProtKB-ARBA"/>
</dbReference>
<proteinExistence type="inferred from homology"/>
<accession>A0A6J7GGL8</accession>
<dbReference type="InterPro" id="IPR025997">
    <property type="entry name" value="SBP_2_dom"/>
</dbReference>
<comment type="subcellular location">
    <subcellularLocation>
        <location evidence="1">Cell envelope</location>
    </subcellularLocation>
</comment>
<feature type="domain" description="Periplasmic binding protein" evidence="4">
    <location>
        <begin position="33"/>
        <end position="286"/>
    </location>
</feature>
<comment type="similarity">
    <text evidence="2">Belongs to the bacterial solute-binding protein 2 family.</text>
</comment>
<dbReference type="PANTHER" id="PTHR46847:SF1">
    <property type="entry name" value="D-ALLOSE-BINDING PERIPLASMIC PROTEIN-RELATED"/>
    <property type="match status" value="1"/>
</dbReference>
<keyword evidence="3" id="KW-0732">Signal</keyword>
<dbReference type="GO" id="GO:0030313">
    <property type="term" value="C:cell envelope"/>
    <property type="evidence" value="ECO:0007669"/>
    <property type="project" value="UniProtKB-SubCell"/>
</dbReference>
<dbReference type="CDD" id="cd01536">
    <property type="entry name" value="PBP1_ABC_sugar_binding-like"/>
    <property type="match status" value="1"/>
</dbReference>
<sequence length="345" mass="35862">MKSSTKKVSLLAVASLLALGLNSTSAQGATVTIGMSSPSLADAGQQVILAGVQTWAKKQGWELIEKNANSVAKDQATQIEALIAQKVSAIVMVPVDAAAICPTVAKAAEAGIPIFSIDRLPDGCVVGATVQANNYLAGQDSGKAMVKLLTKKFGKAKGSVLEIQGDMSSITAQDRGNGFDDVIKKYPNIKLIKKPTKWSADEFSKATRDVASTKAIDGIYMHSDCVGSVVVTTALKQINKLYKRGNAKHIFLAGVDGCKDTMKVFRDGYFDATSSQPLPDFGVITVLIKKVLAGEAITPGAFSETGASGPIAGAIVKGAAGPLLQLKTIPVTPTNVDNAALWGNA</sequence>
<evidence type="ECO:0000256" key="2">
    <source>
        <dbReference type="ARBA" id="ARBA00007639"/>
    </source>
</evidence>
<evidence type="ECO:0000259" key="4">
    <source>
        <dbReference type="Pfam" id="PF13407"/>
    </source>
</evidence>
<reference evidence="6" key="1">
    <citation type="submission" date="2020-05" db="EMBL/GenBank/DDBJ databases">
        <authorList>
            <person name="Chiriac C."/>
            <person name="Salcher M."/>
            <person name="Ghai R."/>
            <person name="Kavagutti S V."/>
        </authorList>
    </citation>
    <scope>NUCLEOTIDE SEQUENCE</scope>
</reference>
<dbReference type="Gene3D" id="3.40.50.2300">
    <property type="match status" value="2"/>
</dbReference>
<dbReference type="InterPro" id="IPR028082">
    <property type="entry name" value="Peripla_BP_I"/>
</dbReference>
<organism evidence="6">
    <name type="scientific">freshwater metagenome</name>
    <dbReference type="NCBI Taxonomy" id="449393"/>
    <lineage>
        <taxon>unclassified sequences</taxon>
        <taxon>metagenomes</taxon>
        <taxon>ecological metagenomes</taxon>
    </lineage>
</organism>
<evidence type="ECO:0000256" key="3">
    <source>
        <dbReference type="ARBA" id="ARBA00022729"/>
    </source>
</evidence>
<dbReference type="Pfam" id="PF13407">
    <property type="entry name" value="Peripla_BP_4"/>
    <property type="match status" value="1"/>
</dbReference>
<dbReference type="EMBL" id="CAEZUA010000089">
    <property type="protein sequence ID" value="CAB4595740.1"/>
    <property type="molecule type" value="Genomic_DNA"/>
</dbReference>
<evidence type="ECO:0000313" key="5">
    <source>
        <dbReference type="EMBL" id="CAB4595740.1"/>
    </source>
</evidence>
<dbReference type="AlphaFoldDB" id="A0A6J7GGL8"/>
<protein>
    <submittedName>
        <fullName evidence="6">Unannotated protein</fullName>
    </submittedName>
</protein>
<gene>
    <name evidence="5" type="ORF">UFOPK1773_01085</name>
    <name evidence="6" type="ORF">UFOPK3558_00808</name>
</gene>
<dbReference type="SUPFAM" id="SSF53822">
    <property type="entry name" value="Periplasmic binding protein-like I"/>
    <property type="match status" value="1"/>
</dbReference>
<name>A0A6J7GGL8_9ZZZZ</name>
<evidence type="ECO:0000313" key="6">
    <source>
        <dbReference type="EMBL" id="CAB4903580.1"/>
    </source>
</evidence>
<dbReference type="PANTHER" id="PTHR46847">
    <property type="entry name" value="D-ALLOSE-BINDING PERIPLASMIC PROTEIN-RELATED"/>
    <property type="match status" value="1"/>
</dbReference>
<evidence type="ECO:0000256" key="1">
    <source>
        <dbReference type="ARBA" id="ARBA00004196"/>
    </source>
</evidence>
<dbReference type="EMBL" id="CAFBMI010000070">
    <property type="protein sequence ID" value="CAB4903580.1"/>
    <property type="molecule type" value="Genomic_DNA"/>
</dbReference>